<dbReference type="GeneID" id="34522426"/>
<protein>
    <recommendedName>
        <fullName evidence="3">Transcription factor TFIIIC triple barrel domain-containing protein</fullName>
    </recommendedName>
</protein>
<reference evidence="1" key="1">
    <citation type="submission" date="2013-12" db="EMBL/GenBank/DDBJ databases">
        <authorList>
            <person name="Genoscope - CEA"/>
        </authorList>
    </citation>
    <scope>NUCLEOTIDE SEQUENCE</scope>
    <source>
        <strain evidence="1">CBS 1993</strain>
    </source>
</reference>
<dbReference type="InterPro" id="IPR013078">
    <property type="entry name" value="His_Pase_superF_clade-1"/>
</dbReference>
<dbReference type="EMBL" id="HG793130">
    <property type="protein sequence ID" value="CDK29049.1"/>
    <property type="molecule type" value="Genomic_DNA"/>
</dbReference>
<evidence type="ECO:0000313" key="1">
    <source>
        <dbReference type="EMBL" id="CDK29049.1"/>
    </source>
</evidence>
<dbReference type="RefSeq" id="XP_022461038.1">
    <property type="nucleotide sequence ID" value="XM_022606180.1"/>
</dbReference>
<dbReference type="Gene3D" id="3.40.50.1240">
    <property type="entry name" value="Phosphoglycerate mutase-like"/>
    <property type="match status" value="1"/>
</dbReference>
<keyword evidence="2" id="KW-1185">Reference proteome</keyword>
<dbReference type="PANTHER" id="PTHR16469">
    <property type="entry name" value="UBIQUITIN-ASSOCIATED AND SH3 DOMAIN-CONTAINING BA-RELATED"/>
    <property type="match status" value="1"/>
</dbReference>
<dbReference type="OrthoDB" id="414418at2759"/>
<name>W6MQN8_9ASCO</name>
<dbReference type="FunFam" id="3.40.50.1240:FF:000034">
    <property type="entry name" value="Transcription factor TFIIIC subunit"/>
    <property type="match status" value="1"/>
</dbReference>
<gene>
    <name evidence="1" type="ORF">KUCA_T00005036001</name>
</gene>
<dbReference type="SMART" id="SM00855">
    <property type="entry name" value="PGAM"/>
    <property type="match status" value="1"/>
</dbReference>
<accession>W6MQN8</accession>
<dbReference type="InterPro" id="IPR029033">
    <property type="entry name" value="His_PPase_superfam"/>
</dbReference>
<dbReference type="Proteomes" id="UP000019384">
    <property type="component" value="Unassembled WGS sequence"/>
</dbReference>
<sequence length="320" mass="35367">MVLEKIYVARHGYRANWLPPPHAPNPTGIDSDPPLAPYGVEQAKELANFIVNSPLVDPKPELIFSSPFYRCVETSTPLANAIDVPIFVERGIGEWYKKDRGVIPEPASLELLKTFFGRVSADWDPKTVVPSLEGEDESDIFARCQEFFPKFLSKFEAAYPQVKTVMFVTHAATKIALGMAILKYTGVRELLRKEHGGDGKTVVLRAGTCSLDSYSRNGDSWSLGFNGETSFLEKGEEMNWHFCELFLKLLRSLVEIYAFGVTTNLLPILADTYEAGSDEDIAERARLAAAAAAAKSESVDVDDKAGDFLESEEELEVSAC</sequence>
<proteinExistence type="predicted"/>
<dbReference type="CDD" id="cd07067">
    <property type="entry name" value="HP_PGM_like"/>
    <property type="match status" value="1"/>
</dbReference>
<dbReference type="PANTHER" id="PTHR16469:SF51">
    <property type="entry name" value="TRANSCRIPTION FACTOR TAU 55 KDA SUBUNIT"/>
    <property type="match status" value="1"/>
</dbReference>
<dbReference type="Pfam" id="PF00300">
    <property type="entry name" value="His_Phos_1"/>
    <property type="match status" value="1"/>
</dbReference>
<dbReference type="AlphaFoldDB" id="W6MQN8"/>
<dbReference type="GO" id="GO:0016791">
    <property type="term" value="F:phosphatase activity"/>
    <property type="evidence" value="ECO:0007669"/>
    <property type="project" value="UniProtKB-ARBA"/>
</dbReference>
<dbReference type="SUPFAM" id="SSF53254">
    <property type="entry name" value="Phosphoglycerate mutase-like"/>
    <property type="match status" value="1"/>
</dbReference>
<evidence type="ECO:0000313" key="2">
    <source>
        <dbReference type="Proteomes" id="UP000019384"/>
    </source>
</evidence>
<dbReference type="InterPro" id="IPR051710">
    <property type="entry name" value="Phosphatase_SH3-domain"/>
</dbReference>
<dbReference type="HOGENOM" id="CLU_042838_0_0_1"/>
<reference evidence="1" key="2">
    <citation type="submission" date="2014-02" db="EMBL/GenBank/DDBJ databases">
        <title>Complete DNA sequence of /Kuraishia capsulata/ illustrates novel genomic features among budding yeasts (/Saccharomycotina/).</title>
        <authorList>
            <person name="Morales L."/>
            <person name="Noel B."/>
            <person name="Porcel B."/>
            <person name="Marcet-Houben M."/>
            <person name="Hullo M-F."/>
            <person name="Sacerdot C."/>
            <person name="Tekaia F."/>
            <person name="Leh-Louis V."/>
            <person name="Despons L."/>
            <person name="Khanna V."/>
            <person name="Aury J-M."/>
            <person name="Barbe V."/>
            <person name="Couloux A."/>
            <person name="Labadie K."/>
            <person name="Pelletier E."/>
            <person name="Souciet J-L."/>
            <person name="Boekhout T."/>
            <person name="Gabaldon T."/>
            <person name="Wincker P."/>
            <person name="Dujon B."/>
        </authorList>
    </citation>
    <scope>NUCLEOTIDE SEQUENCE</scope>
    <source>
        <strain evidence="1">CBS 1993</strain>
    </source>
</reference>
<organism evidence="1 2">
    <name type="scientific">Kuraishia capsulata CBS 1993</name>
    <dbReference type="NCBI Taxonomy" id="1382522"/>
    <lineage>
        <taxon>Eukaryota</taxon>
        <taxon>Fungi</taxon>
        <taxon>Dikarya</taxon>
        <taxon>Ascomycota</taxon>
        <taxon>Saccharomycotina</taxon>
        <taxon>Pichiomycetes</taxon>
        <taxon>Pichiales</taxon>
        <taxon>Pichiaceae</taxon>
        <taxon>Kuraishia</taxon>
    </lineage>
</organism>
<evidence type="ECO:0008006" key="3">
    <source>
        <dbReference type="Google" id="ProtNLM"/>
    </source>
</evidence>
<dbReference type="STRING" id="1382522.W6MQN8"/>